<dbReference type="OrthoDB" id="1493527at2"/>
<evidence type="ECO:0000256" key="5">
    <source>
        <dbReference type="ARBA" id="ARBA00022989"/>
    </source>
</evidence>
<feature type="transmembrane region" description="Helical" evidence="8">
    <location>
        <begin position="121"/>
        <end position="142"/>
    </location>
</feature>
<feature type="domain" description="Pycsar effector protein" evidence="9">
    <location>
        <begin position="119"/>
        <end position="229"/>
    </location>
</feature>
<evidence type="ECO:0000256" key="1">
    <source>
        <dbReference type="ARBA" id="ARBA00004236"/>
    </source>
</evidence>
<proteinExistence type="predicted"/>
<evidence type="ECO:0000313" key="11">
    <source>
        <dbReference type="Proteomes" id="UP000184130"/>
    </source>
</evidence>
<keyword evidence="2" id="KW-1003">Cell membrane</keyword>
<evidence type="ECO:0000256" key="7">
    <source>
        <dbReference type="ARBA" id="ARBA00023136"/>
    </source>
</evidence>
<dbReference type="EMBL" id="FRBD01000001">
    <property type="protein sequence ID" value="SHK26342.1"/>
    <property type="molecule type" value="Genomic_DNA"/>
</dbReference>
<evidence type="ECO:0000259" key="9">
    <source>
        <dbReference type="Pfam" id="PF18967"/>
    </source>
</evidence>
<organism evidence="10 11">
    <name type="scientific">Xylanibacter ruminicola</name>
    <name type="common">Prevotella ruminicola</name>
    <dbReference type="NCBI Taxonomy" id="839"/>
    <lineage>
        <taxon>Bacteria</taxon>
        <taxon>Pseudomonadati</taxon>
        <taxon>Bacteroidota</taxon>
        <taxon>Bacteroidia</taxon>
        <taxon>Bacteroidales</taxon>
        <taxon>Prevotellaceae</taxon>
        <taxon>Xylanibacter</taxon>
    </lineage>
</organism>
<keyword evidence="7 8" id="KW-0472">Membrane</keyword>
<accession>A0A1M6R1L3</accession>
<feature type="transmembrane region" description="Helical" evidence="8">
    <location>
        <begin position="6"/>
        <end position="24"/>
    </location>
</feature>
<feature type="transmembrane region" description="Helical" evidence="8">
    <location>
        <begin position="73"/>
        <end position="93"/>
    </location>
</feature>
<reference evidence="10 11" key="1">
    <citation type="submission" date="2016-11" db="EMBL/GenBank/DDBJ databases">
        <authorList>
            <person name="Jaros S."/>
            <person name="Januszkiewicz K."/>
            <person name="Wedrychowicz H."/>
        </authorList>
    </citation>
    <scope>NUCLEOTIDE SEQUENCE [LARGE SCALE GENOMIC DNA]</scope>
    <source>
        <strain evidence="10 11">KHT3</strain>
    </source>
</reference>
<keyword evidence="6" id="KW-0051">Antiviral defense</keyword>
<name>A0A1M6R1L3_XYLRU</name>
<keyword evidence="5 8" id="KW-1133">Transmembrane helix</keyword>
<evidence type="ECO:0000256" key="2">
    <source>
        <dbReference type="ARBA" id="ARBA00022475"/>
    </source>
</evidence>
<evidence type="ECO:0000256" key="6">
    <source>
        <dbReference type="ARBA" id="ARBA00023118"/>
    </source>
</evidence>
<dbReference type="InterPro" id="IPR043760">
    <property type="entry name" value="PycTM_dom"/>
</dbReference>
<evidence type="ECO:0000256" key="8">
    <source>
        <dbReference type="SAM" id="Phobius"/>
    </source>
</evidence>
<evidence type="ECO:0000256" key="3">
    <source>
        <dbReference type="ARBA" id="ARBA00022692"/>
    </source>
</evidence>
<dbReference type="AlphaFoldDB" id="A0A1M6R1L3"/>
<dbReference type="Pfam" id="PF18967">
    <property type="entry name" value="PycTM"/>
    <property type="match status" value="2"/>
</dbReference>
<evidence type="ECO:0000313" key="10">
    <source>
        <dbReference type="EMBL" id="SHK26342.1"/>
    </source>
</evidence>
<keyword evidence="4" id="KW-0547">Nucleotide-binding</keyword>
<feature type="domain" description="Pycsar effector protein" evidence="9">
    <location>
        <begin position="55"/>
        <end position="90"/>
    </location>
</feature>
<dbReference type="Proteomes" id="UP000184130">
    <property type="component" value="Unassembled WGS sequence"/>
</dbReference>
<keyword evidence="3 8" id="KW-0812">Transmembrane</keyword>
<protein>
    <recommendedName>
        <fullName evidence="9">Pycsar effector protein domain-containing protein</fullName>
    </recommendedName>
</protein>
<gene>
    <name evidence="10" type="ORF">SAMN05216463_10138</name>
</gene>
<feature type="transmembrane region" description="Helical" evidence="8">
    <location>
        <begin position="214"/>
        <end position="233"/>
    </location>
</feature>
<dbReference type="RefSeq" id="WP_139261220.1">
    <property type="nucleotide sequence ID" value="NZ_FRBD01000001.1"/>
</dbReference>
<comment type="subcellular location">
    <subcellularLocation>
        <location evidence="1">Cell membrane</location>
    </subcellularLocation>
</comment>
<sequence length="234" mass="27607">MKLFWIVYFASCMVVIGVKLRNYVKSKKKINRQEAEPATEESTPQNFNERKKEDLQFTLESVNSWLNNCDQKAGILLTVVGVAITVLVTSDFLKNLRNYIFKPFMDYWEENQVLSFSWSRFTVFVMLCVAVILLLLTCYYLFRAITANINYTKMYQENPGLVKTSKIFYGTISEMTYDDFKKDDMNYIEDLKSQIYVNSKIAIIKFKNYNEGLYWFKFLLLVSVLLFIAIMFMK</sequence>
<evidence type="ECO:0000256" key="4">
    <source>
        <dbReference type="ARBA" id="ARBA00022741"/>
    </source>
</evidence>